<feature type="coiled-coil region" evidence="1">
    <location>
        <begin position="524"/>
        <end position="565"/>
    </location>
</feature>
<feature type="region of interest" description="Disordered" evidence="2">
    <location>
        <begin position="451"/>
        <end position="486"/>
    </location>
</feature>
<accession>A0A1L7XH41</accession>
<dbReference type="GO" id="GO:0005829">
    <property type="term" value="C:cytosol"/>
    <property type="evidence" value="ECO:0007669"/>
    <property type="project" value="TreeGrafter"/>
</dbReference>
<proteinExistence type="predicted"/>
<reference evidence="4 5" key="1">
    <citation type="submission" date="2016-03" db="EMBL/GenBank/DDBJ databases">
        <authorList>
            <person name="Ploux O."/>
        </authorList>
    </citation>
    <scope>NUCLEOTIDE SEQUENCE [LARGE SCALE GENOMIC DNA]</scope>
    <source>
        <strain evidence="4 5">UAMH 11012</strain>
    </source>
</reference>
<keyword evidence="5" id="KW-1185">Reference proteome</keyword>
<evidence type="ECO:0000313" key="5">
    <source>
        <dbReference type="Proteomes" id="UP000184330"/>
    </source>
</evidence>
<evidence type="ECO:0000256" key="1">
    <source>
        <dbReference type="SAM" id="Coils"/>
    </source>
</evidence>
<protein>
    <recommendedName>
        <fullName evidence="3">G domain-containing protein</fullName>
    </recommendedName>
</protein>
<dbReference type="OrthoDB" id="8954335at2759"/>
<dbReference type="Pfam" id="PF01926">
    <property type="entry name" value="MMR_HSR1"/>
    <property type="match status" value="1"/>
</dbReference>
<dbReference type="EMBL" id="FJOG01000026">
    <property type="protein sequence ID" value="CZR64342.1"/>
    <property type="molecule type" value="Genomic_DNA"/>
</dbReference>
<dbReference type="GO" id="GO:0005525">
    <property type="term" value="F:GTP binding"/>
    <property type="evidence" value="ECO:0007669"/>
    <property type="project" value="InterPro"/>
</dbReference>
<feature type="compositionally biased region" description="Pro residues" evidence="2">
    <location>
        <begin position="64"/>
        <end position="76"/>
    </location>
</feature>
<organism evidence="4 5">
    <name type="scientific">Phialocephala subalpina</name>
    <dbReference type="NCBI Taxonomy" id="576137"/>
    <lineage>
        <taxon>Eukaryota</taxon>
        <taxon>Fungi</taxon>
        <taxon>Dikarya</taxon>
        <taxon>Ascomycota</taxon>
        <taxon>Pezizomycotina</taxon>
        <taxon>Leotiomycetes</taxon>
        <taxon>Helotiales</taxon>
        <taxon>Mollisiaceae</taxon>
        <taxon>Phialocephala</taxon>
        <taxon>Phialocephala fortinii species complex</taxon>
    </lineage>
</organism>
<feature type="region of interest" description="Disordered" evidence="2">
    <location>
        <begin position="1"/>
        <end position="123"/>
    </location>
</feature>
<dbReference type="PANTHER" id="PTHR14445">
    <property type="entry name" value="GRB10 INTERACTING GYF PROTEIN"/>
    <property type="match status" value="1"/>
</dbReference>
<evidence type="ECO:0000313" key="4">
    <source>
        <dbReference type="EMBL" id="CZR64342.1"/>
    </source>
</evidence>
<dbReference type="CDD" id="cd00882">
    <property type="entry name" value="Ras_like_GTPase"/>
    <property type="match status" value="1"/>
</dbReference>
<dbReference type="InterPro" id="IPR051640">
    <property type="entry name" value="GRB10-interact_GYF"/>
</dbReference>
<dbReference type="PANTHER" id="PTHR14445:SF36">
    <property type="entry name" value="FI03272P-RELATED"/>
    <property type="match status" value="1"/>
</dbReference>
<dbReference type="InterPro" id="IPR027417">
    <property type="entry name" value="P-loop_NTPase"/>
</dbReference>
<dbReference type="SUPFAM" id="SSF52540">
    <property type="entry name" value="P-loop containing nucleoside triphosphate hydrolases"/>
    <property type="match status" value="1"/>
</dbReference>
<feature type="compositionally biased region" description="Basic and acidic residues" evidence="2">
    <location>
        <begin position="106"/>
        <end position="118"/>
    </location>
</feature>
<evidence type="ECO:0000256" key="2">
    <source>
        <dbReference type="SAM" id="MobiDB-lite"/>
    </source>
</evidence>
<feature type="domain" description="G" evidence="3">
    <location>
        <begin position="139"/>
        <end position="198"/>
    </location>
</feature>
<sequence length="601" mass="69168">MASPQKAYPSSPGQAEWGSSTSMRNNYPQRSPQPLSLEAMRNRNHSLRLASQLPDLRGGYLQKFPPPPPPPRPQIPTSPIVPIMSSPSSSSSGNSRHKPPPPLPKRKPDALRRNKNADQARQIQEGVEDISFTKDDIIIAIMGVTGAGKSTFISLLTHEKIEIGHGLQSCTTKVGVYYFMYHGVRIFLVDTPGFDDTNRSDSEVLKDVAFWLAAAYTKKTRLAGIIYLHRISDDRMPGSALRNLRMFNKLCGEDNLGSVVLATTHWSNLKTKARIDEETGEARIKELVGTKDFWGGMVDRGSQVVKHDGTESSALDIVLNIVGRKNRVILDIQRQLIDQSLDLNETDAAQALQSELIAERKRFEKQLRNLKEEMQEAIDENDLRAQREIKKEQAKAEAEIQKTREETKALKTTLAQIAKEKDEQFRKLQEDMAQQRREYQEEIRKTTAALEAEKEQQRRRAAQHEKERKDSEEQRAREAEEHQRNMMEMQEQMRSEADAAVRVQIERQQEEQERWYTRHKEEARRAAEIEQARWERQLELEKERQQELERRREEADRRIQEIELEQRKSKGFFLGAVKALCNVASLGFYLTGYAPWVGYWT</sequence>
<feature type="compositionally biased region" description="Low complexity" evidence="2">
    <location>
        <begin position="77"/>
        <end position="94"/>
    </location>
</feature>
<evidence type="ECO:0000259" key="3">
    <source>
        <dbReference type="Pfam" id="PF01926"/>
    </source>
</evidence>
<name>A0A1L7XH41_9HELO</name>
<dbReference type="Proteomes" id="UP000184330">
    <property type="component" value="Unassembled WGS sequence"/>
</dbReference>
<keyword evidence="1" id="KW-0175">Coiled coil</keyword>
<dbReference type="STRING" id="576137.A0A1L7XH41"/>
<dbReference type="Gene3D" id="3.40.50.300">
    <property type="entry name" value="P-loop containing nucleotide triphosphate hydrolases"/>
    <property type="match status" value="1"/>
</dbReference>
<gene>
    <name evidence="4" type="ORF">PAC_14240</name>
</gene>
<feature type="compositionally biased region" description="Polar residues" evidence="2">
    <location>
        <begin position="11"/>
        <end position="34"/>
    </location>
</feature>
<dbReference type="AlphaFoldDB" id="A0A1L7XH41"/>
<dbReference type="InterPro" id="IPR006073">
    <property type="entry name" value="GTP-bd"/>
</dbReference>